<dbReference type="Gene3D" id="1.10.560.10">
    <property type="entry name" value="GroEL-like equatorial domain"/>
    <property type="match status" value="1"/>
</dbReference>
<dbReference type="PANTHER" id="PTHR46787:SF1">
    <property type="entry name" value="MOLECULAR CHAPERONE MKKS"/>
    <property type="match status" value="1"/>
</dbReference>
<dbReference type="InterPro" id="IPR027410">
    <property type="entry name" value="TCP-1-like_intermed_sf"/>
</dbReference>
<proteinExistence type="predicted"/>
<dbReference type="GO" id="GO:0005737">
    <property type="term" value="C:cytoplasm"/>
    <property type="evidence" value="ECO:0007669"/>
    <property type="project" value="TreeGrafter"/>
</dbReference>
<organism evidence="1 2">
    <name type="scientific">Dimorphilus gyrociliatus</name>
    <dbReference type="NCBI Taxonomy" id="2664684"/>
    <lineage>
        <taxon>Eukaryota</taxon>
        <taxon>Metazoa</taxon>
        <taxon>Spiralia</taxon>
        <taxon>Lophotrochozoa</taxon>
        <taxon>Annelida</taxon>
        <taxon>Polychaeta</taxon>
        <taxon>Polychaeta incertae sedis</taxon>
        <taxon>Dinophilidae</taxon>
        <taxon>Dimorphilus</taxon>
    </lineage>
</organism>
<dbReference type="InterPro" id="IPR028790">
    <property type="entry name" value="MKKS"/>
</dbReference>
<accession>A0A7I8V9Z3</accession>
<comment type="caution">
    <text evidence="1">The sequence shown here is derived from an EMBL/GenBank/DDBJ whole genome shotgun (WGS) entry which is preliminary data.</text>
</comment>
<dbReference type="SUPFAM" id="SSF52029">
    <property type="entry name" value="GroEL apical domain-like"/>
    <property type="match status" value="1"/>
</dbReference>
<dbReference type="GO" id="GO:0032502">
    <property type="term" value="P:developmental process"/>
    <property type="evidence" value="ECO:0007669"/>
    <property type="project" value="TreeGrafter"/>
</dbReference>
<dbReference type="GO" id="GO:0051131">
    <property type="term" value="P:chaperone-mediated protein complex assembly"/>
    <property type="evidence" value="ECO:0007669"/>
    <property type="project" value="TreeGrafter"/>
</dbReference>
<dbReference type="OrthoDB" id="528704at2759"/>
<dbReference type="Gene3D" id="3.30.260.10">
    <property type="entry name" value="TCP-1-like chaperonin intermediate domain"/>
    <property type="match status" value="1"/>
</dbReference>
<dbReference type="GO" id="GO:0051082">
    <property type="term" value="F:unfolded protein binding"/>
    <property type="evidence" value="ECO:0007669"/>
    <property type="project" value="InterPro"/>
</dbReference>
<dbReference type="Gene3D" id="3.50.7.10">
    <property type="entry name" value="GroEL"/>
    <property type="match status" value="1"/>
</dbReference>
<dbReference type="Pfam" id="PF00118">
    <property type="entry name" value="Cpn60_TCP1"/>
    <property type="match status" value="1"/>
</dbReference>
<dbReference type="EMBL" id="CAJFCJ010000002">
    <property type="protein sequence ID" value="CAD5112040.1"/>
    <property type="molecule type" value="Genomic_DNA"/>
</dbReference>
<dbReference type="SUPFAM" id="SSF48592">
    <property type="entry name" value="GroEL equatorial domain-like"/>
    <property type="match status" value="1"/>
</dbReference>
<protein>
    <submittedName>
        <fullName evidence="1">DgyrCDS1288</fullName>
    </submittedName>
</protein>
<sequence length="520" mass="59127">MTDRSCRFSESKIVFHPFESKETIKSLDTILQLLTCCFGPYSRLNAFQNVNGGKVTLTSSLARTLKLISIARPEIRVLTSILNGYCNTYKEGGHFAGILSIQLIKSCLQLRKEIHPKLICDVLELLNVECSSYLKSEICKTKRKLDLTSISHFKNVINSILLTKPLVKSYADRLSTILLEAFIKTLDDSQNLIFATERGLLKDSRLLNGLYIRYHGCNKFEGSLDGKIVIFNESMSGDDFSQNFQTLKLIKTSDKDTNFPMLNKMLLFVAHLKEMDIKALFCQKVIHPFVKRRLIEKGIFFVERIGIEMTNSLSKLTGAKLISSFETSYLEEEDFGIGSISFEEINHKFYLTIKCTKSSIHTFLLITNDDDEEDEILTLLKNGDFCLRTLLQVPFVLCGGGCWLGDLHNFLNEKARSNFKEWSLKLNCKAQHLQIIANILSDNLKRMIYILHKTQKNYIDVRINDGHVFLDENKSCCCSNSTNTSGIVLDCLHIVENSLKCAINMCNLLISTNFFIEGQV</sequence>
<dbReference type="InterPro" id="IPR027413">
    <property type="entry name" value="GROEL-like_equatorial_sf"/>
</dbReference>
<dbReference type="AlphaFoldDB" id="A0A7I8V9Z3"/>
<dbReference type="GO" id="GO:0005634">
    <property type="term" value="C:nucleus"/>
    <property type="evidence" value="ECO:0007669"/>
    <property type="project" value="TreeGrafter"/>
</dbReference>
<dbReference type="GO" id="GO:0006457">
    <property type="term" value="P:protein folding"/>
    <property type="evidence" value="ECO:0007669"/>
    <property type="project" value="InterPro"/>
</dbReference>
<dbReference type="PANTHER" id="PTHR46787">
    <property type="entry name" value="SYNDROMES PUTATIVE CHAPERONIN-RELATED"/>
    <property type="match status" value="1"/>
</dbReference>
<gene>
    <name evidence="1" type="ORF">DGYR_LOCUS1249</name>
</gene>
<dbReference type="Proteomes" id="UP000549394">
    <property type="component" value="Unassembled WGS sequence"/>
</dbReference>
<dbReference type="GO" id="GO:0005524">
    <property type="term" value="F:ATP binding"/>
    <property type="evidence" value="ECO:0007669"/>
    <property type="project" value="InterPro"/>
</dbReference>
<dbReference type="GO" id="GO:1902636">
    <property type="term" value="C:kinociliary basal body"/>
    <property type="evidence" value="ECO:0007669"/>
    <property type="project" value="TreeGrafter"/>
</dbReference>
<evidence type="ECO:0000313" key="1">
    <source>
        <dbReference type="EMBL" id="CAD5112040.1"/>
    </source>
</evidence>
<dbReference type="InterPro" id="IPR027409">
    <property type="entry name" value="GroEL-like_apical_dom_sf"/>
</dbReference>
<reference evidence="1 2" key="1">
    <citation type="submission" date="2020-08" db="EMBL/GenBank/DDBJ databases">
        <authorList>
            <person name="Hejnol A."/>
        </authorList>
    </citation>
    <scope>NUCLEOTIDE SEQUENCE [LARGE SCALE GENOMIC DNA]</scope>
</reference>
<name>A0A7I8V9Z3_9ANNE</name>
<dbReference type="GO" id="GO:0060271">
    <property type="term" value="P:cilium assembly"/>
    <property type="evidence" value="ECO:0007669"/>
    <property type="project" value="InterPro"/>
</dbReference>
<keyword evidence="2" id="KW-1185">Reference proteome</keyword>
<evidence type="ECO:0000313" key="2">
    <source>
        <dbReference type="Proteomes" id="UP000549394"/>
    </source>
</evidence>
<dbReference type="InterPro" id="IPR002423">
    <property type="entry name" value="Cpn60/GroEL/TCP-1"/>
</dbReference>